<keyword evidence="3" id="KW-1185">Reference proteome</keyword>
<comment type="caution">
    <text evidence="2">The sequence shown here is derived from an EMBL/GenBank/DDBJ whole genome shotgun (WGS) entry which is preliminary data.</text>
</comment>
<dbReference type="AlphaFoldDB" id="A0A4Z2GDH1"/>
<accession>A0A4Z2GDH1</accession>
<dbReference type="EMBL" id="SRLO01000606">
    <property type="protein sequence ID" value="TNN50764.1"/>
    <property type="molecule type" value="Genomic_DNA"/>
</dbReference>
<reference evidence="2 3" key="1">
    <citation type="submission" date="2019-03" db="EMBL/GenBank/DDBJ databases">
        <title>First draft genome of Liparis tanakae, snailfish: a comprehensive survey of snailfish specific genes.</title>
        <authorList>
            <person name="Kim W."/>
            <person name="Song I."/>
            <person name="Jeong J.-H."/>
            <person name="Kim D."/>
            <person name="Kim S."/>
            <person name="Ryu S."/>
            <person name="Song J.Y."/>
            <person name="Lee S.K."/>
        </authorList>
    </citation>
    <scope>NUCLEOTIDE SEQUENCE [LARGE SCALE GENOMIC DNA]</scope>
    <source>
        <tissue evidence="2">Muscle</tissue>
    </source>
</reference>
<evidence type="ECO:0000313" key="3">
    <source>
        <dbReference type="Proteomes" id="UP000314294"/>
    </source>
</evidence>
<protein>
    <submittedName>
        <fullName evidence="2">Uncharacterized protein</fullName>
    </submittedName>
</protein>
<gene>
    <name evidence="2" type="ORF">EYF80_039029</name>
</gene>
<organism evidence="2 3">
    <name type="scientific">Liparis tanakae</name>
    <name type="common">Tanaka's snailfish</name>
    <dbReference type="NCBI Taxonomy" id="230148"/>
    <lineage>
        <taxon>Eukaryota</taxon>
        <taxon>Metazoa</taxon>
        <taxon>Chordata</taxon>
        <taxon>Craniata</taxon>
        <taxon>Vertebrata</taxon>
        <taxon>Euteleostomi</taxon>
        <taxon>Actinopterygii</taxon>
        <taxon>Neopterygii</taxon>
        <taxon>Teleostei</taxon>
        <taxon>Neoteleostei</taxon>
        <taxon>Acanthomorphata</taxon>
        <taxon>Eupercaria</taxon>
        <taxon>Perciformes</taxon>
        <taxon>Cottioidei</taxon>
        <taxon>Cottales</taxon>
        <taxon>Liparidae</taxon>
        <taxon>Liparis</taxon>
    </lineage>
</organism>
<evidence type="ECO:0000256" key="1">
    <source>
        <dbReference type="SAM" id="MobiDB-lite"/>
    </source>
</evidence>
<dbReference type="Proteomes" id="UP000314294">
    <property type="component" value="Unassembled WGS sequence"/>
</dbReference>
<proteinExistence type="predicted"/>
<name>A0A4Z2GDH1_9TELE</name>
<sequence length="259" mass="28427">MDKRRHNIPYTCGLFESCSRRGGVVERRRSQLLLEVAAVRSRSRPPQGQAAALLEQRQGRVSSARPAEAGRAALHLVHRLRHGGQGGGRRAAESFRSSSSSESLWMVMMLTAGLGVSEMTMGWDWSPATAGAPWTAAVAGDTGLQGKKTLHHTRQQTPRHLFEANYECLLEGLRLGAELRGSALQRQSLLGEARDVDGGLLVEARLVVQQRDVTAQGQGLGPRRGHLQHNASQREENMVSNAGKEKFRKSRKPECSEPR</sequence>
<evidence type="ECO:0000313" key="2">
    <source>
        <dbReference type="EMBL" id="TNN50764.1"/>
    </source>
</evidence>
<feature type="region of interest" description="Disordered" evidence="1">
    <location>
        <begin position="215"/>
        <end position="259"/>
    </location>
</feature>